<dbReference type="InterPro" id="IPR043127">
    <property type="entry name" value="Sec-1-like_dom3a"/>
</dbReference>
<dbReference type="Proteomes" id="UP001628156">
    <property type="component" value="Unassembled WGS sequence"/>
</dbReference>
<proteinExistence type="inferred from homology"/>
<feature type="compositionally biased region" description="Basic and acidic residues" evidence="2">
    <location>
        <begin position="444"/>
        <end position="460"/>
    </location>
</feature>
<evidence type="ECO:0000313" key="4">
    <source>
        <dbReference type="Proteomes" id="UP001628156"/>
    </source>
</evidence>
<evidence type="ECO:0000313" key="3">
    <source>
        <dbReference type="EMBL" id="GAB1223712.1"/>
    </source>
</evidence>
<dbReference type="InterPro" id="IPR027482">
    <property type="entry name" value="Sec1-like_dom2"/>
</dbReference>
<feature type="region of interest" description="Disordered" evidence="2">
    <location>
        <begin position="439"/>
        <end position="460"/>
    </location>
</feature>
<dbReference type="Gene3D" id="1.25.40.60">
    <property type="match status" value="1"/>
</dbReference>
<dbReference type="SUPFAM" id="SSF56815">
    <property type="entry name" value="Sec1/munc18-like (SM) proteins"/>
    <property type="match status" value="1"/>
</dbReference>
<name>A0ABQ0DLU7_9EUKA</name>
<evidence type="ECO:0000256" key="2">
    <source>
        <dbReference type="SAM" id="MobiDB-lite"/>
    </source>
</evidence>
<gene>
    <name evidence="3" type="ORF">ENUP19_0159G0033</name>
</gene>
<protein>
    <recommendedName>
        <fullName evidence="5">Sec1 family protein</fullName>
    </recommendedName>
</protein>
<dbReference type="InterPro" id="IPR043154">
    <property type="entry name" value="Sec-1-like_dom1"/>
</dbReference>
<dbReference type="Pfam" id="PF00995">
    <property type="entry name" value="Sec1"/>
    <property type="match status" value="1"/>
</dbReference>
<accession>A0ABQ0DLU7</accession>
<dbReference type="PIRSF" id="PIRSF005715">
    <property type="entry name" value="VPS45_Sec1"/>
    <property type="match status" value="1"/>
</dbReference>
<dbReference type="Gene3D" id="3.40.50.2060">
    <property type="match status" value="1"/>
</dbReference>
<dbReference type="Gene3D" id="3.40.50.1910">
    <property type="match status" value="1"/>
</dbReference>
<dbReference type="InterPro" id="IPR001619">
    <property type="entry name" value="Sec1-like"/>
</dbReference>
<organism evidence="3 4">
    <name type="scientific">Entamoeba nuttalli</name>
    <dbReference type="NCBI Taxonomy" id="412467"/>
    <lineage>
        <taxon>Eukaryota</taxon>
        <taxon>Amoebozoa</taxon>
        <taxon>Evosea</taxon>
        <taxon>Archamoebae</taxon>
        <taxon>Mastigamoebida</taxon>
        <taxon>Entamoebidae</taxon>
        <taxon>Entamoeba</taxon>
    </lineage>
</organism>
<keyword evidence="4" id="KW-1185">Reference proteome</keyword>
<reference evidence="3 4" key="1">
    <citation type="journal article" date="2019" name="PLoS Negl. Trop. Dis.">
        <title>Whole genome sequencing of Entamoeba nuttalli reveals mammalian host-related molecular signatures and a novel octapeptide-repeat surface protein.</title>
        <authorList>
            <person name="Tanaka M."/>
            <person name="Makiuchi T."/>
            <person name="Komiyama T."/>
            <person name="Shiina T."/>
            <person name="Osaki K."/>
            <person name="Tachibana H."/>
        </authorList>
    </citation>
    <scope>NUCLEOTIDE SEQUENCE [LARGE SCALE GENOMIC DNA]</scope>
    <source>
        <strain evidence="3 4">P19-061405</strain>
    </source>
</reference>
<comment type="similarity">
    <text evidence="1">Belongs to the STXBP/unc-18/SEC1 family.</text>
</comment>
<sequence length="612" mass="69904">MADLTYICKRKLLNKLWEELPKSWKILIVDKYALKVISSFCGMDDLLNADILDVNNLEKKREPFMCPALYLISPTKESVDTIIKEFEDVAHPQYSSAYVGCINAIDKSMFDKLKGTPRIKEVRVIPLDFLTIEQRVFSLNNPNAFYSLYSKESTVEEKEKEIEKIGKSLSTLLYCLNINPVIRYINKPNEEISEKIVEAVQKGYGEISGCPVVEAFNPAEKTTRHLNLIIADRMFDLITPLMTEFTYQAMVYDCLEVKKDKVEIESKSGKKTMVLEESDKFWRIIRHEHIANASPYVVKEFNKFISEHKGLSGNKGAKDMKQMGEMMKQLPEYMDLMSKFSNHMELITQCFNQMKEKKLDEFATGEQIMGTGSDVDGKEIKKALPYITSAVGNITFPIDRRLREVLIYLISQEYSEADKNALIGTLRGDERIKKIIENGMTLPKTERERNKSKKSSKEEKEEFELSRYKPFIKEIVERMANNEVPEYCILNKLDFAGFPVNIEQKTGNITVAAGKSLKKQKAKEVTQEGQLGTSKTDKVSEKELLGNESNILVIFITGAISYSEMRVAYELSEKLKINVFIGSNYIATQNNFVTLLESLSNPPNTDISSQLL</sequence>
<dbReference type="PANTHER" id="PTHR11679">
    <property type="entry name" value="VESICLE PROTEIN SORTING-ASSOCIATED"/>
    <property type="match status" value="1"/>
</dbReference>
<evidence type="ECO:0008006" key="5">
    <source>
        <dbReference type="Google" id="ProtNLM"/>
    </source>
</evidence>
<dbReference type="InterPro" id="IPR036045">
    <property type="entry name" value="Sec1-like_sf"/>
</dbReference>
<evidence type="ECO:0000256" key="1">
    <source>
        <dbReference type="ARBA" id="ARBA00009884"/>
    </source>
</evidence>
<dbReference type="EMBL" id="BAAFRS010000159">
    <property type="protein sequence ID" value="GAB1223712.1"/>
    <property type="molecule type" value="Genomic_DNA"/>
</dbReference>
<comment type="caution">
    <text evidence="3">The sequence shown here is derived from an EMBL/GenBank/DDBJ whole genome shotgun (WGS) entry which is preliminary data.</text>
</comment>
<dbReference type="Gene3D" id="3.90.830.10">
    <property type="entry name" value="Syntaxin Binding Protein 1, Chain A, domain 2"/>
    <property type="match status" value="1"/>
</dbReference>